<reference evidence="1" key="1">
    <citation type="submission" date="2021-09" db="EMBL/GenBank/DDBJ databases">
        <authorList>
            <consortium name="AG Swart"/>
            <person name="Singh M."/>
            <person name="Singh A."/>
            <person name="Seah K."/>
            <person name="Emmerich C."/>
        </authorList>
    </citation>
    <scope>NUCLEOTIDE SEQUENCE</scope>
    <source>
        <strain evidence="1">ATCC30299</strain>
    </source>
</reference>
<name>A0AAU9IFU1_9CILI</name>
<dbReference type="AlphaFoldDB" id="A0AAU9IFU1"/>
<sequence length="95" mass="11183">MKDALHGWKIMIFKIQKLGISIAERFSMCWIFSLALDMVDSCLRQTILKEFGPFFYFLQRYDECCHFWADGNCGCRSSIWFEVLHREAEISNVCG</sequence>
<evidence type="ECO:0000313" key="2">
    <source>
        <dbReference type="Proteomes" id="UP001162131"/>
    </source>
</evidence>
<comment type="caution">
    <text evidence="1">The sequence shown here is derived from an EMBL/GenBank/DDBJ whole genome shotgun (WGS) entry which is preliminary data.</text>
</comment>
<accession>A0AAU9IFU1</accession>
<evidence type="ECO:0000313" key="1">
    <source>
        <dbReference type="EMBL" id="CAG9312342.1"/>
    </source>
</evidence>
<gene>
    <name evidence="1" type="ORF">BSTOLATCC_MIC5584</name>
</gene>
<dbReference type="EMBL" id="CAJZBQ010000005">
    <property type="protein sequence ID" value="CAG9312342.1"/>
    <property type="molecule type" value="Genomic_DNA"/>
</dbReference>
<protein>
    <submittedName>
        <fullName evidence="1">Uncharacterized protein</fullName>
    </submittedName>
</protein>
<proteinExistence type="predicted"/>
<organism evidence="1 2">
    <name type="scientific">Blepharisma stoltei</name>
    <dbReference type="NCBI Taxonomy" id="1481888"/>
    <lineage>
        <taxon>Eukaryota</taxon>
        <taxon>Sar</taxon>
        <taxon>Alveolata</taxon>
        <taxon>Ciliophora</taxon>
        <taxon>Postciliodesmatophora</taxon>
        <taxon>Heterotrichea</taxon>
        <taxon>Heterotrichida</taxon>
        <taxon>Blepharismidae</taxon>
        <taxon>Blepharisma</taxon>
    </lineage>
</organism>
<dbReference type="Proteomes" id="UP001162131">
    <property type="component" value="Unassembled WGS sequence"/>
</dbReference>
<keyword evidence="2" id="KW-1185">Reference proteome</keyword>